<evidence type="ECO:0000256" key="3">
    <source>
        <dbReference type="ARBA" id="ARBA00023172"/>
    </source>
</evidence>
<sequence length="210" mass="24048">MTIGYLRVSTDKQTVENQKSEIRAYCNDKLKITVDDWIEVVMSSRKDLRDRKIDELLSVLSKDDKVIVSELSRLGRSTQEVLQTIERLMNLHVELHIIKNNLVINPNNKNDFVSKAMVTLFGLFAELERDLISQRTKEALKSRKEQGVKLGKPEGTLQKSKYDEYKDRIIELKNLGLSLNKIVSNHLEPVMGKGNCSVQSLSTYITKRGL</sequence>
<keyword evidence="3" id="KW-0233">DNA recombination</keyword>
<accession>A0A347U8B6</accession>
<dbReference type="GO" id="GO:0015074">
    <property type="term" value="P:DNA integration"/>
    <property type="evidence" value="ECO:0007669"/>
    <property type="project" value="UniProtKB-KW"/>
</dbReference>
<evidence type="ECO:0000256" key="5">
    <source>
        <dbReference type="PROSITE-ProRule" id="PRU10137"/>
    </source>
</evidence>
<reference evidence="7 9" key="2">
    <citation type="submission" date="2018-08" db="EMBL/GenBank/DDBJ databases">
        <title>Complete genome of the Arcobacter ellisii type strain LMG 26155.</title>
        <authorList>
            <person name="Miller W.G."/>
            <person name="Yee E."/>
            <person name="Bono J.L."/>
        </authorList>
    </citation>
    <scope>NUCLEOTIDE SEQUENCE [LARGE SCALE GENOMIC DNA]</scope>
    <source>
        <strain evidence="7 9">LMG 26155</strain>
    </source>
</reference>
<dbReference type="PANTHER" id="PTHR30461">
    <property type="entry name" value="DNA-INVERTASE FROM LAMBDOID PROPHAGE"/>
    <property type="match status" value="1"/>
</dbReference>
<evidence type="ECO:0000259" key="6">
    <source>
        <dbReference type="PROSITE" id="PS51736"/>
    </source>
</evidence>
<organism evidence="8 10">
    <name type="scientific">Arcobacter ellisii</name>
    <dbReference type="NCBI Taxonomy" id="913109"/>
    <lineage>
        <taxon>Bacteria</taxon>
        <taxon>Pseudomonadati</taxon>
        <taxon>Campylobacterota</taxon>
        <taxon>Epsilonproteobacteria</taxon>
        <taxon>Campylobacterales</taxon>
        <taxon>Arcobacteraceae</taxon>
        <taxon>Arcobacter</taxon>
    </lineage>
</organism>
<dbReference type="OrthoDB" id="9797501at2"/>
<dbReference type="Proteomes" id="UP000290588">
    <property type="component" value="Unassembled WGS sequence"/>
</dbReference>
<dbReference type="InterPro" id="IPR036162">
    <property type="entry name" value="Resolvase-like_N_sf"/>
</dbReference>
<evidence type="ECO:0000256" key="2">
    <source>
        <dbReference type="ARBA" id="ARBA00023125"/>
    </source>
</evidence>
<dbReference type="SUPFAM" id="SSF53041">
    <property type="entry name" value="Resolvase-like"/>
    <property type="match status" value="1"/>
</dbReference>
<gene>
    <name evidence="7" type="ORF">AELL_1432</name>
    <name evidence="8" type="ORF">CP962_12245</name>
</gene>
<dbReference type="EMBL" id="CP032097">
    <property type="protein sequence ID" value="AXX95094.1"/>
    <property type="molecule type" value="Genomic_DNA"/>
</dbReference>
<reference evidence="8 10" key="1">
    <citation type="submission" date="2017-09" db="EMBL/GenBank/DDBJ databases">
        <title>Genomics of the genus Arcobacter.</title>
        <authorList>
            <person name="Perez-Cataluna A."/>
            <person name="Figueras M.J."/>
            <person name="Salas-Masso N."/>
        </authorList>
    </citation>
    <scope>NUCLEOTIDE SEQUENCE [LARGE SCALE GENOMIC DNA]</scope>
    <source>
        <strain evidence="8 10">CECT 7837</strain>
    </source>
</reference>
<dbReference type="KEGG" id="aell:AELL_1432"/>
<keyword evidence="9" id="KW-1185">Reference proteome</keyword>
<evidence type="ECO:0000256" key="1">
    <source>
        <dbReference type="ARBA" id="ARBA00022908"/>
    </source>
</evidence>
<protein>
    <submittedName>
        <fullName evidence="8">Resolvase</fullName>
    </submittedName>
</protein>
<name>A0A347U8B6_9BACT</name>
<evidence type="ECO:0000256" key="4">
    <source>
        <dbReference type="PIRSR" id="PIRSR606118-50"/>
    </source>
</evidence>
<dbReference type="CDD" id="cd03768">
    <property type="entry name" value="SR_ResInv"/>
    <property type="match status" value="1"/>
</dbReference>
<dbReference type="PANTHER" id="PTHR30461:SF19">
    <property type="entry name" value="SITE-SPECIFIC RECOMBINASE RESOLVASE FAMILY"/>
    <property type="match status" value="1"/>
</dbReference>
<dbReference type="Proteomes" id="UP000262582">
    <property type="component" value="Chromosome"/>
</dbReference>
<feature type="active site" description="O-(5'-phospho-DNA)-serine intermediate" evidence="4 5">
    <location>
        <position position="9"/>
    </location>
</feature>
<dbReference type="InterPro" id="IPR006119">
    <property type="entry name" value="Resolv_N"/>
</dbReference>
<evidence type="ECO:0000313" key="9">
    <source>
        <dbReference type="Proteomes" id="UP000262582"/>
    </source>
</evidence>
<dbReference type="PROSITE" id="PS00397">
    <property type="entry name" value="RECOMBINASES_1"/>
    <property type="match status" value="1"/>
</dbReference>
<dbReference type="SMART" id="SM00857">
    <property type="entry name" value="Resolvase"/>
    <property type="match status" value="1"/>
</dbReference>
<evidence type="ECO:0000313" key="10">
    <source>
        <dbReference type="Proteomes" id="UP000290588"/>
    </source>
</evidence>
<dbReference type="InterPro" id="IPR006118">
    <property type="entry name" value="Recombinase_CS"/>
</dbReference>
<evidence type="ECO:0000313" key="8">
    <source>
        <dbReference type="EMBL" id="RXI28984.1"/>
    </source>
</evidence>
<proteinExistence type="predicted"/>
<dbReference type="GO" id="GO:0000150">
    <property type="term" value="F:DNA strand exchange activity"/>
    <property type="evidence" value="ECO:0007669"/>
    <property type="project" value="InterPro"/>
</dbReference>
<dbReference type="InterPro" id="IPR050639">
    <property type="entry name" value="SSR_resolvase"/>
</dbReference>
<dbReference type="RefSeq" id="WP_118917283.1">
    <property type="nucleotide sequence ID" value="NZ_CP032097.1"/>
</dbReference>
<evidence type="ECO:0000313" key="7">
    <source>
        <dbReference type="EMBL" id="AXX95094.1"/>
    </source>
</evidence>
<feature type="domain" description="Resolvase/invertase-type recombinase catalytic" evidence="6">
    <location>
        <begin position="1"/>
        <end position="147"/>
    </location>
</feature>
<keyword evidence="2" id="KW-0238">DNA-binding</keyword>
<dbReference type="GO" id="GO:0003677">
    <property type="term" value="F:DNA binding"/>
    <property type="evidence" value="ECO:0007669"/>
    <property type="project" value="UniProtKB-KW"/>
</dbReference>
<keyword evidence="1" id="KW-0229">DNA integration</keyword>
<dbReference type="EMBL" id="NXIG01000015">
    <property type="protein sequence ID" value="RXI28984.1"/>
    <property type="molecule type" value="Genomic_DNA"/>
</dbReference>
<dbReference type="Gene3D" id="3.40.50.1390">
    <property type="entry name" value="Resolvase, N-terminal catalytic domain"/>
    <property type="match status" value="1"/>
</dbReference>
<dbReference type="AlphaFoldDB" id="A0A347U8B6"/>
<dbReference type="Pfam" id="PF00239">
    <property type="entry name" value="Resolvase"/>
    <property type="match status" value="1"/>
</dbReference>
<dbReference type="PROSITE" id="PS51736">
    <property type="entry name" value="RECOMBINASES_3"/>
    <property type="match status" value="1"/>
</dbReference>